<keyword evidence="8" id="KW-1185">Reference proteome</keyword>
<dbReference type="Pfam" id="PF01753">
    <property type="entry name" value="zf-MYND"/>
    <property type="match status" value="1"/>
</dbReference>
<feature type="region of interest" description="Disordered" evidence="5">
    <location>
        <begin position="190"/>
        <end position="217"/>
    </location>
</feature>
<protein>
    <recommendedName>
        <fullName evidence="6">MYND-type domain-containing protein</fullName>
    </recommendedName>
</protein>
<evidence type="ECO:0000259" key="6">
    <source>
        <dbReference type="PROSITE" id="PS50865"/>
    </source>
</evidence>
<organism evidence="7 8">
    <name type="scientific">Psilocybe cf. subviscida</name>
    <dbReference type="NCBI Taxonomy" id="2480587"/>
    <lineage>
        <taxon>Eukaryota</taxon>
        <taxon>Fungi</taxon>
        <taxon>Dikarya</taxon>
        <taxon>Basidiomycota</taxon>
        <taxon>Agaricomycotina</taxon>
        <taxon>Agaricomycetes</taxon>
        <taxon>Agaricomycetidae</taxon>
        <taxon>Agaricales</taxon>
        <taxon>Agaricineae</taxon>
        <taxon>Strophariaceae</taxon>
        <taxon>Psilocybe</taxon>
    </lineage>
</organism>
<dbReference type="PROSITE" id="PS50865">
    <property type="entry name" value="ZF_MYND_2"/>
    <property type="match status" value="1"/>
</dbReference>
<dbReference type="InterPro" id="IPR002893">
    <property type="entry name" value="Znf_MYND"/>
</dbReference>
<keyword evidence="3" id="KW-0862">Zinc</keyword>
<evidence type="ECO:0000313" key="8">
    <source>
        <dbReference type="Proteomes" id="UP000567179"/>
    </source>
</evidence>
<evidence type="ECO:0000256" key="3">
    <source>
        <dbReference type="ARBA" id="ARBA00022833"/>
    </source>
</evidence>
<name>A0A8H5BP29_9AGAR</name>
<evidence type="ECO:0000256" key="5">
    <source>
        <dbReference type="SAM" id="MobiDB-lite"/>
    </source>
</evidence>
<feature type="domain" description="MYND-type" evidence="6">
    <location>
        <begin position="35"/>
        <end position="72"/>
    </location>
</feature>
<dbReference type="OrthoDB" id="432970at2759"/>
<dbReference type="Proteomes" id="UP000567179">
    <property type="component" value="Unassembled WGS sequence"/>
</dbReference>
<dbReference type="GO" id="GO:0008270">
    <property type="term" value="F:zinc ion binding"/>
    <property type="evidence" value="ECO:0007669"/>
    <property type="project" value="UniProtKB-KW"/>
</dbReference>
<evidence type="ECO:0000256" key="2">
    <source>
        <dbReference type="ARBA" id="ARBA00022771"/>
    </source>
</evidence>
<keyword evidence="1" id="KW-0479">Metal-binding</keyword>
<accession>A0A8H5BP29</accession>
<proteinExistence type="predicted"/>
<dbReference type="EMBL" id="JAACJJ010000014">
    <property type="protein sequence ID" value="KAF5326733.1"/>
    <property type="molecule type" value="Genomic_DNA"/>
</dbReference>
<dbReference type="Gene3D" id="6.10.140.2220">
    <property type="match status" value="1"/>
</dbReference>
<dbReference type="AlphaFoldDB" id="A0A8H5BP29"/>
<evidence type="ECO:0000256" key="4">
    <source>
        <dbReference type="PROSITE-ProRule" id="PRU00134"/>
    </source>
</evidence>
<dbReference type="PROSITE" id="PS01360">
    <property type="entry name" value="ZF_MYND_1"/>
    <property type="match status" value="1"/>
</dbReference>
<evidence type="ECO:0000313" key="7">
    <source>
        <dbReference type="EMBL" id="KAF5326733.1"/>
    </source>
</evidence>
<sequence length="367" mass="41452">MASTLLKDFAPIEGVHFLGHRTLRGDILGRPPLFCASCEAPEAKNRCANCFSYAYCSKDCQVKHWPQHKISCKNIKAFLDLEATVMGLCGSPFILHHLRAGIAIELNLVDPDPDSEDTKNQRNECRIVPIKLTVHPLSEGDTLAFALGKRTIQGKGPDSKVQGFVALHTMENDELVRSVDRLEVPDASVNASEKDGEVVQTESKEPKVLMAGSKPTEMSRADRERYRALWKQVRDQRAAERLARPPAPEPDKREGDAEFKYSLLYEFDPDPIVLVDFEYETDRCTVALEITPDALETALCERLSDENEKMLEKMGVDLPEEWELFDMIVMINAYILADSEDTLKLRRTLKKSDATFLQQYMFTRAGK</sequence>
<reference evidence="7 8" key="1">
    <citation type="journal article" date="2020" name="ISME J.">
        <title>Uncovering the hidden diversity of litter-decomposition mechanisms in mushroom-forming fungi.</title>
        <authorList>
            <person name="Floudas D."/>
            <person name="Bentzer J."/>
            <person name="Ahren D."/>
            <person name="Johansson T."/>
            <person name="Persson P."/>
            <person name="Tunlid A."/>
        </authorList>
    </citation>
    <scope>NUCLEOTIDE SEQUENCE [LARGE SCALE GENOMIC DNA]</scope>
    <source>
        <strain evidence="7 8">CBS 101986</strain>
    </source>
</reference>
<gene>
    <name evidence="7" type="ORF">D9619_003941</name>
</gene>
<comment type="caution">
    <text evidence="7">The sequence shown here is derived from an EMBL/GenBank/DDBJ whole genome shotgun (WGS) entry which is preliminary data.</text>
</comment>
<feature type="compositionally biased region" description="Basic and acidic residues" evidence="5">
    <location>
        <begin position="192"/>
        <end position="207"/>
    </location>
</feature>
<keyword evidence="2 4" id="KW-0863">Zinc-finger</keyword>
<evidence type="ECO:0000256" key="1">
    <source>
        <dbReference type="ARBA" id="ARBA00022723"/>
    </source>
</evidence>
<dbReference type="SUPFAM" id="SSF144232">
    <property type="entry name" value="HIT/MYND zinc finger-like"/>
    <property type="match status" value="1"/>
</dbReference>